<evidence type="ECO:0000259" key="1">
    <source>
        <dbReference type="Pfam" id="PF18962"/>
    </source>
</evidence>
<dbReference type="Gene3D" id="2.60.40.4070">
    <property type="match status" value="1"/>
</dbReference>
<reference evidence="2" key="1">
    <citation type="journal article" date="2015" name="Proc. Natl. Acad. Sci. U.S.A.">
        <title>Networks of energetic and metabolic interactions define dynamics in microbial communities.</title>
        <authorList>
            <person name="Embree M."/>
            <person name="Liu J.K."/>
            <person name="Al-Bassam M.M."/>
            <person name="Zengler K."/>
        </authorList>
    </citation>
    <scope>NUCLEOTIDE SEQUENCE</scope>
</reference>
<protein>
    <recommendedName>
        <fullName evidence="1">Secretion system C-terminal sorting domain-containing protein</fullName>
    </recommendedName>
</protein>
<sequence length="233" mass="27325">MDNGKNYFVIKEWGNIYYERFDSTNNEIIRYMDWQCGKIDNPIYNLNYIPNDTLEWWYCDSLGNPYHVFYNENLGPDSSFIEFERDDLLSEEISFRKHLGLFYKSIGEISLSTTVLIGAEINGNVWGTLTSVDENEELIYEFSLHQNYPNPFNPSTKIKFTIPNVGDENFRPLQTKLIVFDLLGREVKTLVNRQMQPGTYEVIFDASNLPSGVYFYRLTNGNFSQTKKMLLMR</sequence>
<dbReference type="InterPro" id="IPR026444">
    <property type="entry name" value="Secre_tail"/>
</dbReference>
<organism evidence="2">
    <name type="scientific">hydrocarbon metagenome</name>
    <dbReference type="NCBI Taxonomy" id="938273"/>
    <lineage>
        <taxon>unclassified sequences</taxon>
        <taxon>metagenomes</taxon>
        <taxon>ecological metagenomes</taxon>
    </lineage>
</organism>
<evidence type="ECO:0000313" key="2">
    <source>
        <dbReference type="EMBL" id="KUG26183.1"/>
    </source>
</evidence>
<proteinExistence type="predicted"/>
<feature type="domain" description="Secretion system C-terminal sorting" evidence="1">
    <location>
        <begin position="148"/>
        <end position="229"/>
    </location>
</feature>
<gene>
    <name evidence="2" type="ORF">ASZ90_003979</name>
</gene>
<name>A0A0W8FZ33_9ZZZZ</name>
<dbReference type="NCBIfam" id="TIGR04183">
    <property type="entry name" value="Por_Secre_tail"/>
    <property type="match status" value="1"/>
</dbReference>
<dbReference type="EMBL" id="LNQE01000516">
    <property type="protein sequence ID" value="KUG26183.1"/>
    <property type="molecule type" value="Genomic_DNA"/>
</dbReference>
<comment type="caution">
    <text evidence="2">The sequence shown here is derived from an EMBL/GenBank/DDBJ whole genome shotgun (WGS) entry which is preliminary data.</text>
</comment>
<dbReference type="AlphaFoldDB" id="A0A0W8FZ33"/>
<accession>A0A0W8FZ33</accession>
<dbReference type="Pfam" id="PF18962">
    <property type="entry name" value="Por_Secre_tail"/>
    <property type="match status" value="1"/>
</dbReference>